<organism evidence="1 2">
    <name type="scientific">Haemophilus influenzae</name>
    <dbReference type="NCBI Taxonomy" id="727"/>
    <lineage>
        <taxon>Bacteria</taxon>
        <taxon>Pseudomonadati</taxon>
        <taxon>Pseudomonadota</taxon>
        <taxon>Gammaproteobacteria</taxon>
        <taxon>Pasteurellales</taxon>
        <taxon>Pasteurellaceae</taxon>
        <taxon>Haemophilus</taxon>
    </lineage>
</organism>
<dbReference type="EMBL" id="UASK01000005">
    <property type="protein sequence ID" value="SPX41747.1"/>
    <property type="molecule type" value="Genomic_DNA"/>
</dbReference>
<dbReference type="EC" id="6.4.1.2" evidence="1"/>
<gene>
    <name evidence="1" type="primary">accA_1</name>
    <name evidence="1" type="ORF">NCTC11872_01360</name>
</gene>
<keyword evidence="1" id="KW-0436">Ligase</keyword>
<evidence type="ECO:0000313" key="1">
    <source>
        <dbReference type="EMBL" id="SPX41747.1"/>
    </source>
</evidence>
<keyword evidence="1" id="KW-0808">Transferase</keyword>
<name>A0A2X1RQI5_HAEIF</name>
<dbReference type="Proteomes" id="UP000249936">
    <property type="component" value="Unassembled WGS sequence"/>
</dbReference>
<reference evidence="1 2" key="1">
    <citation type="submission" date="2018-06" db="EMBL/GenBank/DDBJ databases">
        <authorList>
            <consortium name="Pathogen Informatics"/>
            <person name="Doyle S."/>
        </authorList>
    </citation>
    <scope>NUCLEOTIDE SEQUENCE [LARGE SCALE GENOMIC DNA]</scope>
    <source>
        <strain evidence="1 2">NCTC11872</strain>
    </source>
</reference>
<accession>A0A2X1RQI5</accession>
<dbReference type="AlphaFoldDB" id="A0A2X1RQI5"/>
<dbReference type="InterPro" id="IPR001095">
    <property type="entry name" value="Acetyl_CoA_COase_a_su"/>
</dbReference>
<dbReference type="UniPathway" id="UPA00655">
    <property type="reaction ID" value="UER00711"/>
</dbReference>
<dbReference type="GO" id="GO:0016743">
    <property type="term" value="F:carboxyl- or carbamoyltransferase activity"/>
    <property type="evidence" value="ECO:0007669"/>
    <property type="project" value="InterPro"/>
</dbReference>
<dbReference type="GO" id="GO:0009317">
    <property type="term" value="C:acetyl-CoA carboxylase complex"/>
    <property type="evidence" value="ECO:0007669"/>
    <property type="project" value="InterPro"/>
</dbReference>
<proteinExistence type="predicted"/>
<dbReference type="GO" id="GO:2001295">
    <property type="term" value="P:malonyl-CoA biosynthetic process"/>
    <property type="evidence" value="ECO:0007669"/>
    <property type="project" value="UniProtKB-UniPathway"/>
</dbReference>
<dbReference type="GO" id="GO:0003989">
    <property type="term" value="F:acetyl-CoA carboxylase activity"/>
    <property type="evidence" value="ECO:0007669"/>
    <property type="project" value="UniProtKB-EC"/>
</dbReference>
<dbReference type="GO" id="GO:0006633">
    <property type="term" value="P:fatty acid biosynthetic process"/>
    <property type="evidence" value="ECO:0007669"/>
    <property type="project" value="InterPro"/>
</dbReference>
<dbReference type="Pfam" id="PF03255">
    <property type="entry name" value="ACCA"/>
    <property type="match status" value="1"/>
</dbReference>
<sequence length="47" mass="5441">MNQEYLDFELPIAELEAKIEALHAASDDKVDLTDEIKRLQKKSNETH</sequence>
<protein>
    <submittedName>
        <fullName evidence="1">Acetyl-CoA carboxylase, carboxytransferase, alpha subunit</fullName>
        <ecNumber evidence="1">6.4.1.2</ecNumber>
    </submittedName>
</protein>
<evidence type="ECO:0000313" key="2">
    <source>
        <dbReference type="Proteomes" id="UP000249936"/>
    </source>
</evidence>